<dbReference type="OrthoDB" id="5879975at2759"/>
<gene>
    <name evidence="1" type="primary">Cnig_chr_II.g4947</name>
    <name evidence="1" type="ORF">B9Z55_004947</name>
</gene>
<dbReference type="SUPFAM" id="SSF52047">
    <property type="entry name" value="RNI-like"/>
    <property type="match status" value="1"/>
</dbReference>
<dbReference type="Gene3D" id="3.80.10.10">
    <property type="entry name" value="Ribonuclease Inhibitor"/>
    <property type="match status" value="1"/>
</dbReference>
<dbReference type="EMBL" id="PDUG01000002">
    <property type="protein sequence ID" value="PIC44649.1"/>
    <property type="molecule type" value="Genomic_DNA"/>
</dbReference>
<keyword evidence="2" id="KW-1185">Reference proteome</keyword>
<sequence>MVIPTLFQLASKAVAQGIDDRKIEVKIILDTESSNAVFRELLKLYPENIRRLKEFRNKLKVDKMDLKKCRIDEEDVLNIQGINLRSLTLGELSQLRDEFPDWYDGSNKSINIVSLLHRLMNKNSRKMMTHLGISGKQEFGMGWEKHLKNLQKLTMGDVRFKDKEDGYKELSELKHLKYLDVSSKIKPIRYGYNAHRIIGALLADKVRMQSLEFLDCSLTSVTEHELRGFIEVHPKLETVVAIHTECEKGSIREINVLNNSSVENIIKSLEYTLLTNNEMLSKHCMFHIYKLFETDHEKLQDSEIDDCLKTLCHVLRHGSKDISVVKYTAFTIFAEAKFFETNRFIALFSSEIPAITTLFYQTGRSMKYNWMRKYVFPLLVDIFERTVNSVTFGRLIPTKFLNFLMEETISMMVNRHATPRQGLGILEKLDRLMSWEQYQVISRNFEMIGKLFQLVDNSHFYYYERIIDLAAKFMQKEYSEDMSYIQKFNIVFQYFKESPQMRLLKVLRHLTGMMSENQLKECYKEDVLEVLKSYTKDDCSGQEIGMRFMAISIFCLLLAKNVIADRESINSRIKKFCIDMDFSHFALDHGHIVNMILASKYSTNDCIVFAIRSIEKSSKRLDGFKEVLKTLKNLLDGRFGQYKKKTREYAEQVYIKCKNNQ</sequence>
<dbReference type="InterPro" id="IPR032675">
    <property type="entry name" value="LRR_dom_sf"/>
</dbReference>
<dbReference type="Proteomes" id="UP000230233">
    <property type="component" value="Chromosome II"/>
</dbReference>
<dbReference type="PANTHER" id="PTHR12904">
    <property type="match status" value="1"/>
</dbReference>
<dbReference type="InterPro" id="IPR016024">
    <property type="entry name" value="ARM-type_fold"/>
</dbReference>
<dbReference type="AlphaFoldDB" id="A0A2G5UYR2"/>
<proteinExistence type="predicted"/>
<name>A0A2G5UYR2_9PELO</name>
<comment type="caution">
    <text evidence="1">The sequence shown here is derived from an EMBL/GenBank/DDBJ whole genome shotgun (WGS) entry which is preliminary data.</text>
</comment>
<accession>A0A2G5UYR2</accession>
<dbReference type="SUPFAM" id="SSF48371">
    <property type="entry name" value="ARM repeat"/>
    <property type="match status" value="1"/>
</dbReference>
<protein>
    <submittedName>
        <fullName evidence="1">Uncharacterized protein</fullName>
    </submittedName>
</protein>
<reference evidence="2" key="1">
    <citation type="submission" date="2017-10" db="EMBL/GenBank/DDBJ databases">
        <title>Rapid genome shrinkage in a self-fertile nematode reveals novel sperm competition proteins.</title>
        <authorList>
            <person name="Yin D."/>
            <person name="Schwarz E.M."/>
            <person name="Thomas C.G."/>
            <person name="Felde R.L."/>
            <person name="Korf I.F."/>
            <person name="Cutter A.D."/>
            <person name="Schartner C.M."/>
            <person name="Ralston E.J."/>
            <person name="Meyer B.J."/>
            <person name="Haag E.S."/>
        </authorList>
    </citation>
    <scope>NUCLEOTIDE SEQUENCE [LARGE SCALE GENOMIC DNA]</scope>
    <source>
        <strain evidence="2">JU1422</strain>
    </source>
</reference>
<dbReference type="GO" id="GO:0031462">
    <property type="term" value="C:Cul2-RING ubiquitin ligase complex"/>
    <property type="evidence" value="ECO:0007669"/>
    <property type="project" value="TreeGrafter"/>
</dbReference>
<organism evidence="1 2">
    <name type="scientific">Caenorhabditis nigoni</name>
    <dbReference type="NCBI Taxonomy" id="1611254"/>
    <lineage>
        <taxon>Eukaryota</taxon>
        <taxon>Metazoa</taxon>
        <taxon>Ecdysozoa</taxon>
        <taxon>Nematoda</taxon>
        <taxon>Chromadorea</taxon>
        <taxon>Rhabditida</taxon>
        <taxon>Rhabditina</taxon>
        <taxon>Rhabditomorpha</taxon>
        <taxon>Rhabditoidea</taxon>
        <taxon>Rhabditidae</taxon>
        <taxon>Peloderinae</taxon>
        <taxon>Caenorhabditis</taxon>
    </lineage>
</organism>
<evidence type="ECO:0000313" key="2">
    <source>
        <dbReference type="Proteomes" id="UP000230233"/>
    </source>
</evidence>
<dbReference type="InterPro" id="IPR051341">
    <property type="entry name" value="Zyg-11_UBL_adapter"/>
</dbReference>
<evidence type="ECO:0000313" key="1">
    <source>
        <dbReference type="EMBL" id="PIC44649.1"/>
    </source>
</evidence>
<dbReference type="PANTHER" id="PTHR12904:SF28">
    <property type="entry name" value="ATP SYNTHASE SUBUNIT ALPHA-RELATED"/>
    <property type="match status" value="1"/>
</dbReference>